<dbReference type="AlphaFoldDB" id="A0A9Q1FQ57"/>
<name>A0A9Q1FQ57_SYNKA</name>
<reference evidence="2" key="1">
    <citation type="journal article" date="2023" name="Science">
        <title>Genome structures resolve the early diversification of teleost fishes.</title>
        <authorList>
            <person name="Parey E."/>
            <person name="Louis A."/>
            <person name="Montfort J."/>
            <person name="Bouchez O."/>
            <person name="Roques C."/>
            <person name="Iampietro C."/>
            <person name="Lluch J."/>
            <person name="Castinel A."/>
            <person name="Donnadieu C."/>
            <person name="Desvignes T."/>
            <person name="Floi Bucao C."/>
            <person name="Jouanno E."/>
            <person name="Wen M."/>
            <person name="Mejri S."/>
            <person name="Dirks R."/>
            <person name="Jansen H."/>
            <person name="Henkel C."/>
            <person name="Chen W.J."/>
            <person name="Zahm M."/>
            <person name="Cabau C."/>
            <person name="Klopp C."/>
            <person name="Thompson A.W."/>
            <person name="Robinson-Rechavi M."/>
            <person name="Braasch I."/>
            <person name="Lecointre G."/>
            <person name="Bobe J."/>
            <person name="Postlethwait J.H."/>
            <person name="Berthelot C."/>
            <person name="Roest Crollius H."/>
            <person name="Guiguen Y."/>
        </authorList>
    </citation>
    <scope>NUCLEOTIDE SEQUENCE</scope>
    <source>
        <strain evidence="2">WJC10195</strain>
    </source>
</reference>
<accession>A0A9Q1FQ57</accession>
<dbReference type="EMBL" id="JAINUF010000004">
    <property type="protein sequence ID" value="KAJ8363683.1"/>
    <property type="molecule type" value="Genomic_DNA"/>
</dbReference>
<evidence type="ECO:0000256" key="1">
    <source>
        <dbReference type="SAM" id="MobiDB-lite"/>
    </source>
</evidence>
<evidence type="ECO:0000313" key="2">
    <source>
        <dbReference type="EMBL" id="KAJ8363683.1"/>
    </source>
</evidence>
<proteinExistence type="predicted"/>
<organism evidence="2 3">
    <name type="scientific">Synaphobranchus kaupii</name>
    <name type="common">Kaup's arrowtooth eel</name>
    <dbReference type="NCBI Taxonomy" id="118154"/>
    <lineage>
        <taxon>Eukaryota</taxon>
        <taxon>Metazoa</taxon>
        <taxon>Chordata</taxon>
        <taxon>Craniata</taxon>
        <taxon>Vertebrata</taxon>
        <taxon>Euteleostomi</taxon>
        <taxon>Actinopterygii</taxon>
        <taxon>Neopterygii</taxon>
        <taxon>Teleostei</taxon>
        <taxon>Anguilliformes</taxon>
        <taxon>Synaphobranchidae</taxon>
        <taxon>Synaphobranchus</taxon>
    </lineage>
</organism>
<feature type="region of interest" description="Disordered" evidence="1">
    <location>
        <begin position="1"/>
        <end position="63"/>
    </location>
</feature>
<keyword evidence="3" id="KW-1185">Reference proteome</keyword>
<dbReference type="Proteomes" id="UP001152622">
    <property type="component" value="Chromosome 4"/>
</dbReference>
<comment type="caution">
    <text evidence="2">The sequence shown here is derived from an EMBL/GenBank/DDBJ whole genome shotgun (WGS) entry which is preliminary data.</text>
</comment>
<protein>
    <submittedName>
        <fullName evidence="2">Uncharacterized protein</fullName>
    </submittedName>
</protein>
<gene>
    <name evidence="2" type="ORF">SKAU_G00125140</name>
</gene>
<evidence type="ECO:0000313" key="3">
    <source>
        <dbReference type="Proteomes" id="UP001152622"/>
    </source>
</evidence>
<sequence length="173" mass="19551">MLHDITAQSGVWGAGREAPAGEAVAMRRPWQPPPRPLNPTQTPLAPNWRASPSRRGRGKEEHNIRTVTATGGARRKEWRLSGRKWRVDVVVLSVDIVFNCSDSERRDLLPVTQSLFPRDQRPPCYEALPGLHELLFGDRDNCGKFIRNKACREHILVALEIVKRNPTGLPEPR</sequence>